<dbReference type="AlphaFoldDB" id="A0A3E5FT31"/>
<dbReference type="PANTHER" id="PTHR47396:SF1">
    <property type="entry name" value="ATP-DEPENDENT HELICASE IRC3-RELATED"/>
    <property type="match status" value="1"/>
</dbReference>
<evidence type="ECO:0000259" key="2">
    <source>
        <dbReference type="PROSITE" id="PS51194"/>
    </source>
</evidence>
<dbReference type="SUPFAM" id="SSF56024">
    <property type="entry name" value="Phospholipase D/nuclease"/>
    <property type="match status" value="1"/>
</dbReference>
<dbReference type="GO" id="GO:0003677">
    <property type="term" value="F:DNA binding"/>
    <property type="evidence" value="ECO:0007669"/>
    <property type="project" value="InterPro"/>
</dbReference>
<dbReference type="CDD" id="cd18799">
    <property type="entry name" value="SF2_C_EcoAI-like"/>
    <property type="match status" value="1"/>
</dbReference>
<dbReference type="Pfam" id="PF00271">
    <property type="entry name" value="Helicase_C"/>
    <property type="match status" value="1"/>
</dbReference>
<dbReference type="GO" id="GO:0005524">
    <property type="term" value="F:ATP binding"/>
    <property type="evidence" value="ECO:0007669"/>
    <property type="project" value="InterPro"/>
</dbReference>
<dbReference type="InterPro" id="IPR058403">
    <property type="entry name" value="DUF8090"/>
</dbReference>
<dbReference type="SMART" id="SM00487">
    <property type="entry name" value="DEXDc"/>
    <property type="match status" value="1"/>
</dbReference>
<reference evidence="3 4" key="1">
    <citation type="submission" date="2018-08" db="EMBL/GenBank/DDBJ databases">
        <title>A genome reference for cultivated species of the human gut microbiota.</title>
        <authorList>
            <person name="Zou Y."/>
            <person name="Xue W."/>
            <person name="Luo G."/>
        </authorList>
    </citation>
    <scope>NUCLEOTIDE SEQUENCE [LARGE SCALE GENOMIC DNA]</scope>
    <source>
        <strain evidence="3 4">OM02-6</strain>
    </source>
</reference>
<dbReference type="Gene3D" id="3.40.50.300">
    <property type="entry name" value="P-loop containing nucleotide triphosphate hydrolases"/>
    <property type="match status" value="2"/>
</dbReference>
<evidence type="ECO:0000259" key="1">
    <source>
        <dbReference type="PROSITE" id="PS51192"/>
    </source>
</evidence>
<dbReference type="InterPro" id="IPR027417">
    <property type="entry name" value="P-loop_NTPase"/>
</dbReference>
<dbReference type="GO" id="GO:0016787">
    <property type="term" value="F:hydrolase activity"/>
    <property type="evidence" value="ECO:0007669"/>
    <property type="project" value="InterPro"/>
</dbReference>
<feature type="domain" description="Helicase ATP-binding" evidence="1">
    <location>
        <begin position="221"/>
        <end position="371"/>
    </location>
</feature>
<dbReference type="SMART" id="SM00490">
    <property type="entry name" value="HELICc"/>
    <property type="match status" value="1"/>
</dbReference>
<dbReference type="Gene3D" id="3.30.870.10">
    <property type="entry name" value="Endonuclease Chain A"/>
    <property type="match status" value="1"/>
</dbReference>
<dbReference type="GO" id="GO:0005829">
    <property type="term" value="C:cytosol"/>
    <property type="evidence" value="ECO:0007669"/>
    <property type="project" value="TreeGrafter"/>
</dbReference>
<protein>
    <submittedName>
        <fullName evidence="3">DUF3427 domain-containing protein</fullName>
    </submittedName>
</protein>
<dbReference type="InterPro" id="IPR025202">
    <property type="entry name" value="PLD-like_dom"/>
</dbReference>
<dbReference type="Pfam" id="PF04851">
    <property type="entry name" value="ResIII"/>
    <property type="match status" value="1"/>
</dbReference>
<proteinExistence type="predicted"/>
<dbReference type="PROSITE" id="PS51192">
    <property type="entry name" value="HELICASE_ATP_BIND_1"/>
    <property type="match status" value="1"/>
</dbReference>
<dbReference type="InterPro" id="IPR050742">
    <property type="entry name" value="Helicase_Restrict-Modif_Enz"/>
</dbReference>
<dbReference type="SUPFAM" id="SSF52540">
    <property type="entry name" value="P-loop containing nucleoside triphosphate hydrolases"/>
    <property type="match status" value="1"/>
</dbReference>
<dbReference type="InterPro" id="IPR006935">
    <property type="entry name" value="Helicase/UvrB_N"/>
</dbReference>
<gene>
    <name evidence="3" type="ORF">DXB31_00070</name>
</gene>
<dbReference type="EMBL" id="QSVF01000001">
    <property type="protein sequence ID" value="RGO14034.1"/>
    <property type="molecule type" value="Genomic_DNA"/>
</dbReference>
<feature type="domain" description="Helicase C-terminal" evidence="2">
    <location>
        <begin position="416"/>
        <end position="579"/>
    </location>
</feature>
<dbReference type="InterPro" id="IPR001650">
    <property type="entry name" value="Helicase_C-like"/>
</dbReference>
<dbReference type="InterPro" id="IPR014001">
    <property type="entry name" value="Helicase_ATP-bd"/>
</dbReference>
<name>A0A3E5FT31_9FIRM</name>
<organism evidence="3 4">
    <name type="scientific">Thomasclavelia spiroformis</name>
    <dbReference type="NCBI Taxonomy" id="29348"/>
    <lineage>
        <taxon>Bacteria</taxon>
        <taxon>Bacillati</taxon>
        <taxon>Bacillota</taxon>
        <taxon>Erysipelotrichia</taxon>
        <taxon>Erysipelotrichales</taxon>
        <taxon>Coprobacillaceae</taxon>
        <taxon>Thomasclavelia</taxon>
    </lineage>
</organism>
<dbReference type="PANTHER" id="PTHR47396">
    <property type="entry name" value="TYPE I RESTRICTION ENZYME ECOKI R PROTEIN"/>
    <property type="match status" value="1"/>
</dbReference>
<dbReference type="CDD" id="cd18032">
    <property type="entry name" value="DEXHc_RE_I_III_res"/>
    <property type="match status" value="1"/>
</dbReference>
<dbReference type="Pfam" id="PF26350">
    <property type="entry name" value="DUF8090"/>
    <property type="match status" value="1"/>
</dbReference>
<sequence>MTLTLQPNINLHTLNTVNQTYQPQLLFNDYKQGMKLSYEIIQQLNSCDSFQLSIAFISLSGLATLKQTLLDLQNKNISGKIITSTYLGFNEPKVFKELLKFNNLEIRIYDDPKIGFHPKGYIFKKNDTYNIIIGSSNLTQNALSINQEWNLKLSSTYNSDISKQVLKEFNQQWQNSFPLTNQWINEYSKTYTKQKNKIQLKTNTKIKPNKMQIAALNALKSIRNENKNKALLISATGTGKTYLSAFDVKAFNPKRMLFVVHRENIAQNAMMSFQKIINNHSFGIFTGNKKETDADYIFSTIQTIHKQEYRKMFDPDDFDYIIIDEVHRAGANSYQKLINYFKPKFMLGMSATPERSDDFDIYQMFDYNIAYEIRLQQAMEYDLLCPFHYYGITDLQVNGVSLEDKSDFNHLTSQSRVDHIIEQINNYGFSGDRVRGLVFCSRKDEAKELSNLFNQRGYKTVALTGEDDENKRRDAMDKLETDDPTNYLDYIFTVDIFNEGIDIPKVNQVIMLRPTESAIVFVQQLGRGLRKDHSKEYVVVIDFIGNYEKNFLIPIALSGNQSYNKDTLRRFVSEGSLLIPGASTINFDRISKKKIFESIDKANFSDIKIIKESYLQLKQKLGRIPSLQDFDKYDSIDVLRIFQNKNLGSYHKFLSKYEKDYSIKFNPIQEQYLAYISTKLASGKRVHELEAIKVCIKNQSDLLNNLKEKLKNVYDIDLPKISHTTIINILSQNFATGGAKATFKDAIFIDKNLKISTQFKAQLNDLNFKQQIMDLINFGITRYKKNYTNTYKDTSLCLYKKYTYEDVCRLLNWEQNLVPLNIGGYKYDKHTNTFPVFINYDKEEGISETIKYEDKLIDQNTIICFSKPKRTLTSEEVVRIYNEDTNHVKIHLFIRKNKNDNTSKEFYYLGLMHTYGKPIQTIMPNTNNNVVQFTYKLENEIRKDIFDYITNND</sequence>
<dbReference type="Pfam" id="PF11907">
    <property type="entry name" value="DUF3427"/>
    <property type="match status" value="1"/>
</dbReference>
<dbReference type="Pfam" id="PF13091">
    <property type="entry name" value="PLDc_2"/>
    <property type="match status" value="1"/>
</dbReference>
<evidence type="ECO:0000313" key="3">
    <source>
        <dbReference type="EMBL" id="RGO14034.1"/>
    </source>
</evidence>
<dbReference type="CDD" id="cd09204">
    <property type="entry name" value="PLDc_N_DEXD_b2"/>
    <property type="match status" value="1"/>
</dbReference>
<dbReference type="PROSITE" id="PS51194">
    <property type="entry name" value="HELICASE_CTER"/>
    <property type="match status" value="1"/>
</dbReference>
<dbReference type="InterPro" id="IPR021835">
    <property type="entry name" value="DUF3427"/>
</dbReference>
<accession>A0A3E5FT31</accession>
<dbReference type="Proteomes" id="UP000261087">
    <property type="component" value="Unassembled WGS sequence"/>
</dbReference>
<dbReference type="RefSeq" id="WP_117604356.1">
    <property type="nucleotide sequence ID" value="NZ_CAUWNQ010000135.1"/>
</dbReference>
<comment type="caution">
    <text evidence="3">The sequence shown here is derived from an EMBL/GenBank/DDBJ whole genome shotgun (WGS) entry which is preliminary data.</text>
</comment>
<evidence type="ECO:0000313" key="4">
    <source>
        <dbReference type="Proteomes" id="UP000261087"/>
    </source>
</evidence>